<comment type="similarity">
    <text evidence="3">Belongs to the transketolase family.</text>
</comment>
<comment type="cofactor">
    <cofactor evidence="15">
        <name>thiamine diphosphate</name>
        <dbReference type="ChEBI" id="CHEBI:58937"/>
    </cofactor>
    <text evidence="15">Binds 1 thiamine pyrophosphate per subunit. During the reaction, the substrate forms a covalent intermediate with the cofactor.</text>
</comment>
<feature type="binding site" evidence="16">
    <location>
        <position position="172"/>
    </location>
    <ligand>
        <name>Mg(2+)</name>
        <dbReference type="ChEBI" id="CHEBI:18420"/>
    </ligand>
</feature>
<dbReference type="AlphaFoldDB" id="A0A6J5DQ71"/>
<evidence type="ECO:0000256" key="11">
    <source>
        <dbReference type="ARBA" id="ARBA00049473"/>
    </source>
</evidence>
<keyword evidence="7 16" id="KW-0479">Metal-binding</keyword>
<evidence type="ECO:0000256" key="4">
    <source>
        <dbReference type="ARBA" id="ARBA00011738"/>
    </source>
</evidence>
<dbReference type="InterPro" id="IPR005474">
    <property type="entry name" value="Transketolase_N"/>
</dbReference>
<dbReference type="FunFam" id="3.40.50.920:FF:000003">
    <property type="entry name" value="Transketolase"/>
    <property type="match status" value="1"/>
</dbReference>
<evidence type="ECO:0000256" key="6">
    <source>
        <dbReference type="ARBA" id="ARBA00022679"/>
    </source>
</evidence>
<dbReference type="SUPFAM" id="SSF52518">
    <property type="entry name" value="Thiamin diphosphate-binding fold (THDP-binding)"/>
    <property type="match status" value="2"/>
</dbReference>
<evidence type="ECO:0000313" key="21">
    <source>
        <dbReference type="Proteomes" id="UP000494329"/>
    </source>
</evidence>
<evidence type="ECO:0000256" key="15">
    <source>
        <dbReference type="PIRSR" id="PIRSR605478-3"/>
    </source>
</evidence>
<evidence type="ECO:0000256" key="10">
    <source>
        <dbReference type="ARBA" id="ARBA00023052"/>
    </source>
</evidence>
<keyword evidence="10 15" id="KW-0786">Thiamine pyrophosphate</keyword>
<feature type="binding site" evidence="15">
    <location>
        <position position="70"/>
    </location>
    <ligand>
        <name>thiamine diphosphate</name>
        <dbReference type="ChEBI" id="CHEBI:58937"/>
    </ligand>
</feature>
<dbReference type="GO" id="GO:0004802">
    <property type="term" value="F:transketolase activity"/>
    <property type="evidence" value="ECO:0007669"/>
    <property type="project" value="UniProtKB-UniRule"/>
</dbReference>
<dbReference type="Gene3D" id="3.40.50.970">
    <property type="match status" value="2"/>
</dbReference>
<dbReference type="GO" id="GO:0005829">
    <property type="term" value="C:cytosol"/>
    <property type="evidence" value="ECO:0007669"/>
    <property type="project" value="TreeGrafter"/>
</dbReference>
<feature type="binding site" evidence="14">
    <location>
        <position position="374"/>
    </location>
    <ligand>
        <name>substrate</name>
    </ligand>
</feature>
<name>A0A6J5DQ71_9BURK</name>
<reference evidence="20 21" key="1">
    <citation type="submission" date="2020-04" db="EMBL/GenBank/DDBJ databases">
        <authorList>
            <person name="De Canck E."/>
        </authorList>
    </citation>
    <scope>NUCLEOTIDE SEQUENCE [LARGE SCALE GENOMIC DNA]</scope>
    <source>
        <strain evidence="20 21">LMG 29739</strain>
    </source>
</reference>
<evidence type="ECO:0000256" key="7">
    <source>
        <dbReference type="ARBA" id="ARBA00022723"/>
    </source>
</evidence>
<dbReference type="Pfam" id="PF22613">
    <property type="entry name" value="Transketolase_C_1"/>
    <property type="match status" value="1"/>
</dbReference>
<dbReference type="Pfam" id="PF00456">
    <property type="entry name" value="Transketolase_N"/>
    <property type="match status" value="1"/>
</dbReference>
<comment type="catalytic activity">
    <reaction evidence="11">
        <text>D-sedoheptulose 7-phosphate + D-glyceraldehyde 3-phosphate = aldehydo-D-ribose 5-phosphate + D-xylulose 5-phosphate</text>
        <dbReference type="Rhea" id="RHEA:10508"/>
        <dbReference type="ChEBI" id="CHEBI:57483"/>
        <dbReference type="ChEBI" id="CHEBI:57737"/>
        <dbReference type="ChEBI" id="CHEBI:58273"/>
        <dbReference type="ChEBI" id="CHEBI:59776"/>
        <dbReference type="EC" id="2.2.1.1"/>
    </reaction>
</comment>
<dbReference type="InterPro" id="IPR033247">
    <property type="entry name" value="Transketolase_fam"/>
</dbReference>
<dbReference type="InterPro" id="IPR005478">
    <property type="entry name" value="Transketolase_bac-like"/>
</dbReference>
<feature type="binding site" evidence="16">
    <location>
        <position position="202"/>
    </location>
    <ligand>
        <name>Mg(2+)</name>
        <dbReference type="ChEBI" id="CHEBI:18420"/>
    </ligand>
</feature>
<keyword evidence="21" id="KW-1185">Reference proteome</keyword>
<feature type="binding site" evidence="14">
    <location>
        <position position="487"/>
    </location>
    <ligand>
        <name>substrate</name>
    </ligand>
</feature>
<dbReference type="SUPFAM" id="SSF52922">
    <property type="entry name" value="TK C-terminal domain-like"/>
    <property type="match status" value="1"/>
</dbReference>
<feature type="binding site" evidence="16">
    <location>
        <position position="204"/>
    </location>
    <ligand>
        <name>Mg(2+)</name>
        <dbReference type="ChEBI" id="CHEBI:18420"/>
    </ligand>
</feature>
<evidence type="ECO:0000256" key="1">
    <source>
        <dbReference type="ARBA" id="ARBA00001913"/>
    </source>
</evidence>
<gene>
    <name evidence="20" type="primary">tkt</name>
    <name evidence="20" type="ORF">LMG29739_02268</name>
</gene>
<feature type="binding site" evidence="15">
    <location>
        <position position="455"/>
    </location>
    <ligand>
        <name>thiamine diphosphate</name>
        <dbReference type="ChEBI" id="CHEBI:58937"/>
    </ligand>
</feature>
<dbReference type="RefSeq" id="WP_175110988.1">
    <property type="nucleotide sequence ID" value="NZ_CADIKF010000014.1"/>
</dbReference>
<evidence type="ECO:0000256" key="18">
    <source>
        <dbReference type="SAM" id="MobiDB-lite"/>
    </source>
</evidence>
<feature type="binding site" evidence="14">
    <location>
        <position position="401"/>
    </location>
    <ligand>
        <name>substrate</name>
    </ligand>
</feature>
<feature type="binding site" evidence="15">
    <location>
        <position position="202"/>
    </location>
    <ligand>
        <name>thiamine diphosphate</name>
        <dbReference type="ChEBI" id="CHEBI:58937"/>
    </ligand>
</feature>
<dbReference type="InterPro" id="IPR020826">
    <property type="entry name" value="Transketolase_BS"/>
</dbReference>
<dbReference type="InterPro" id="IPR029061">
    <property type="entry name" value="THDP-binding"/>
</dbReference>
<feature type="site" description="Important for catalytic activity" evidence="17">
    <location>
        <position position="278"/>
    </location>
</feature>
<comment type="subunit">
    <text evidence="4">Homodimer.</text>
</comment>
<keyword evidence="8" id="KW-0106">Calcium</keyword>
<dbReference type="CDD" id="cd07033">
    <property type="entry name" value="TPP_PYR_DXS_TK_like"/>
    <property type="match status" value="1"/>
</dbReference>
<dbReference type="EMBL" id="CADIKF010000014">
    <property type="protein sequence ID" value="CAB3755727.1"/>
    <property type="molecule type" value="Genomic_DNA"/>
</dbReference>
<keyword evidence="9 16" id="KW-0460">Magnesium</keyword>
<feature type="binding site" evidence="14">
    <location>
        <position position="491"/>
    </location>
    <ligand>
        <name>substrate</name>
    </ligand>
</feature>
<comment type="cofactor">
    <cofactor evidence="16">
        <name>Mg(2+)</name>
        <dbReference type="ChEBI" id="CHEBI:18420"/>
    </cofactor>
    <text evidence="16">Binds 1 Mg(2+) ion per subunit. Can also utilize other divalent metal cations, such as Ca(2+), Mn(2+) and Co(2+).</text>
</comment>
<evidence type="ECO:0000256" key="5">
    <source>
        <dbReference type="ARBA" id="ARBA00013152"/>
    </source>
</evidence>
<organism evidence="20 21">
    <name type="scientific">Paraburkholderia solisilvae</name>
    <dbReference type="NCBI Taxonomy" id="624376"/>
    <lineage>
        <taxon>Bacteria</taxon>
        <taxon>Pseudomonadati</taxon>
        <taxon>Pseudomonadota</taxon>
        <taxon>Betaproteobacteria</taxon>
        <taxon>Burkholderiales</taxon>
        <taxon>Burkholderiaceae</taxon>
        <taxon>Paraburkholderia</taxon>
    </lineage>
</organism>
<proteinExistence type="inferred from homology"/>
<dbReference type="Proteomes" id="UP000494329">
    <property type="component" value="Unassembled WGS sequence"/>
</dbReference>
<dbReference type="SMART" id="SM00861">
    <property type="entry name" value="Transket_pyr"/>
    <property type="match status" value="1"/>
</dbReference>
<evidence type="ECO:0000256" key="16">
    <source>
        <dbReference type="PIRSR" id="PIRSR605478-4"/>
    </source>
</evidence>
<evidence type="ECO:0000256" key="3">
    <source>
        <dbReference type="ARBA" id="ARBA00007131"/>
    </source>
</evidence>
<dbReference type="InterPro" id="IPR005475">
    <property type="entry name" value="Transketolase-like_Pyr-bd"/>
</dbReference>
<dbReference type="GO" id="GO:0009052">
    <property type="term" value="P:pentose-phosphate shunt, non-oxidative branch"/>
    <property type="evidence" value="ECO:0007669"/>
    <property type="project" value="UniProtKB-ARBA"/>
</dbReference>
<feature type="active site" description="Proton donor" evidence="13">
    <location>
        <position position="430"/>
    </location>
</feature>
<evidence type="ECO:0000313" key="20">
    <source>
        <dbReference type="EMBL" id="CAB3755727.1"/>
    </source>
</evidence>
<comment type="cofactor">
    <cofactor evidence="1">
        <name>Ca(2+)</name>
        <dbReference type="ChEBI" id="CHEBI:29108"/>
    </cofactor>
</comment>
<evidence type="ECO:0000256" key="9">
    <source>
        <dbReference type="ARBA" id="ARBA00022842"/>
    </source>
</evidence>
<evidence type="ECO:0000256" key="2">
    <source>
        <dbReference type="ARBA" id="ARBA00001941"/>
    </source>
</evidence>
<keyword evidence="6 20" id="KW-0808">Transferase</keyword>
<dbReference type="InterPro" id="IPR055152">
    <property type="entry name" value="Transketolase-like_C_2"/>
</dbReference>
<feature type="binding site" evidence="14">
    <location>
        <position position="30"/>
    </location>
    <ligand>
        <name>substrate</name>
    </ligand>
</feature>
<dbReference type="PANTHER" id="PTHR43522">
    <property type="entry name" value="TRANSKETOLASE"/>
    <property type="match status" value="1"/>
</dbReference>
<evidence type="ECO:0000256" key="13">
    <source>
        <dbReference type="PIRSR" id="PIRSR605478-1"/>
    </source>
</evidence>
<accession>A0A6J5DQ71</accession>
<protein>
    <recommendedName>
        <fullName evidence="5 12">Transketolase</fullName>
        <ecNumber evidence="5 12">2.2.1.1</ecNumber>
    </recommendedName>
</protein>
<feature type="region of interest" description="Disordered" evidence="18">
    <location>
        <begin position="112"/>
        <end position="133"/>
    </location>
</feature>
<feature type="binding site" evidence="14">
    <location>
        <position position="278"/>
    </location>
    <ligand>
        <name>substrate</name>
    </ligand>
</feature>
<feature type="binding site" evidence="15">
    <location>
        <position position="173"/>
    </location>
    <ligand>
        <name>thiamine diphosphate</name>
        <dbReference type="ChEBI" id="CHEBI:58937"/>
    </ligand>
</feature>
<dbReference type="GO" id="GO:0046872">
    <property type="term" value="F:metal ion binding"/>
    <property type="evidence" value="ECO:0007669"/>
    <property type="project" value="UniProtKB-KW"/>
</dbReference>
<dbReference type="FunFam" id="3.40.50.970:FF:000003">
    <property type="entry name" value="Transketolase"/>
    <property type="match status" value="1"/>
</dbReference>
<feature type="binding site" evidence="14">
    <location>
        <position position="538"/>
    </location>
    <ligand>
        <name>substrate</name>
    </ligand>
</feature>
<evidence type="ECO:0000256" key="8">
    <source>
        <dbReference type="ARBA" id="ARBA00022837"/>
    </source>
</evidence>
<feature type="domain" description="Transketolase-like pyrimidine-binding" evidence="19">
    <location>
        <begin position="371"/>
        <end position="543"/>
    </location>
</feature>
<dbReference type="EC" id="2.2.1.1" evidence="5 12"/>
<feature type="binding site" evidence="15">
    <location>
        <position position="278"/>
    </location>
    <ligand>
        <name>thiamine diphosphate</name>
        <dbReference type="ChEBI" id="CHEBI:58937"/>
    </ligand>
</feature>
<evidence type="ECO:0000256" key="12">
    <source>
        <dbReference type="NCBIfam" id="TIGR00232"/>
    </source>
</evidence>
<comment type="cofactor">
    <cofactor evidence="2">
        <name>Co(2+)</name>
        <dbReference type="ChEBI" id="CHEBI:48828"/>
    </cofactor>
</comment>
<dbReference type="NCBIfam" id="TIGR00232">
    <property type="entry name" value="tktlase_bact"/>
    <property type="match status" value="1"/>
</dbReference>
<evidence type="ECO:0000256" key="14">
    <source>
        <dbReference type="PIRSR" id="PIRSR605478-2"/>
    </source>
</evidence>
<dbReference type="CDD" id="cd02012">
    <property type="entry name" value="TPP_TK"/>
    <property type="match status" value="1"/>
</dbReference>
<sequence>MSSAPNLDRLAIDTIRTLSMDAVQKADSGHPGTPMALAPIAFHLWQNHLRYDPDAPDWPNRDRFVLSVGHASMLLYSLLHLFGVKEVDANGKPTGKPAVSLDDIKQFRQLDSKTPGHPEYGMTTGVETTTGPLGQGLGNSVGMAMAARWKEAHFNQADAPLFDYRVYALCGDGDLMEGVSHEAASLAGHLKLSNLIWIYDSNRVTIEGHTDLAYSDDVAARFQGYNWNALHVDDANDGAAFEAALTTAKATTDRPTIIIVKSVIGWGAPHKQDSSAAHGEPLGVEEIKLAKRAYGWPEDAQFLVPDGVMQHLAQGMGARGKTAHGEWAKRFDAYGKQYPALAKEFRLMLEAKLPDNWDADIPTFDADPKGVATRESSGKVLNALAQRIPWLIGGAADLSPSTKTNLKFEGAGSFEHGSYGGRNLHFGIREHGMGAVANGLALSGLRPYASTFLIFSDYMKPPIRLSSIMEVPVIYVFTHDSIGLGEDGPTHQPIEQLASLRGVPGLTTLRPGDANEVAEAWRVALSRPHEPACIVLTRQALPTFDRKKYGAAEGVRRGAYVLADADGGKKPQVLLLATGSEVSLCVEAYEKLKAEGIAARVVSMPSWEIFEKQDHAYKDSVLPPDVHARVAVEQAATLGWDRYVGRLGSQIVMHTFGASAPLKALRTKFGFTPERVVDEAKKQIERVKSNGKE</sequence>
<dbReference type="InterPro" id="IPR009014">
    <property type="entry name" value="Transketo_C/PFOR_II"/>
</dbReference>
<dbReference type="PROSITE" id="PS00802">
    <property type="entry name" value="TRANSKETOLASE_2"/>
    <property type="match status" value="1"/>
</dbReference>
<feature type="site" description="Important for catalytic activity" evidence="17">
    <location>
        <position position="30"/>
    </location>
</feature>
<feature type="binding site" evidence="15">
    <location>
        <begin position="131"/>
        <end position="133"/>
    </location>
    <ligand>
        <name>thiamine diphosphate</name>
        <dbReference type="ChEBI" id="CHEBI:58937"/>
    </ligand>
</feature>
<dbReference type="PANTHER" id="PTHR43522:SF2">
    <property type="entry name" value="TRANSKETOLASE 1-RELATED"/>
    <property type="match status" value="1"/>
</dbReference>
<evidence type="ECO:0000259" key="19">
    <source>
        <dbReference type="SMART" id="SM00861"/>
    </source>
</evidence>
<dbReference type="Pfam" id="PF02779">
    <property type="entry name" value="Transket_pyr"/>
    <property type="match status" value="1"/>
</dbReference>
<dbReference type="Gene3D" id="3.40.50.920">
    <property type="match status" value="1"/>
</dbReference>
<dbReference type="FunFam" id="3.40.50.970:FF:000004">
    <property type="entry name" value="Transketolase"/>
    <property type="match status" value="1"/>
</dbReference>
<evidence type="ECO:0000256" key="17">
    <source>
        <dbReference type="PIRSR" id="PIRSR605478-5"/>
    </source>
</evidence>
<feature type="binding site" evidence="14">
    <location>
        <position position="479"/>
    </location>
    <ligand>
        <name>substrate</name>
    </ligand>
</feature>